<name>C5FZS8_ARTOC</name>
<dbReference type="EMBL" id="DS995708">
    <property type="protein sequence ID" value="EEQ35381.1"/>
    <property type="molecule type" value="Genomic_DNA"/>
</dbReference>
<sequence length="123" mass="14023">MKEMRTQSEAEKEKEKKERSLPKDGVEGQSLLDGGRVERLDSWRHPFIGCSGKKPEKRPTFVRQELPFERNGVPCDEELSVVEYHLSRTGPRDNGSTSLSDTYVDISSGYRAGIDVRDHDTRL</sequence>
<reference evidence="3" key="1">
    <citation type="journal article" date="2012" name="MBio">
        <title>Comparative genome analysis of Trichophyton rubrum and related dermatophytes reveals candidate genes involved in infection.</title>
        <authorList>
            <person name="Martinez D.A."/>
            <person name="Oliver B.G."/>
            <person name="Graeser Y."/>
            <person name="Goldberg J.M."/>
            <person name="Li W."/>
            <person name="Martinez-Rossi N.M."/>
            <person name="Monod M."/>
            <person name="Shelest E."/>
            <person name="Barton R.C."/>
            <person name="Birch E."/>
            <person name="Brakhage A.A."/>
            <person name="Chen Z."/>
            <person name="Gurr S.J."/>
            <person name="Heiman D."/>
            <person name="Heitman J."/>
            <person name="Kosti I."/>
            <person name="Rossi A."/>
            <person name="Saif S."/>
            <person name="Samalova M."/>
            <person name="Saunders C.W."/>
            <person name="Shea T."/>
            <person name="Summerbell R.C."/>
            <person name="Xu J."/>
            <person name="Young S."/>
            <person name="Zeng Q."/>
            <person name="Birren B.W."/>
            <person name="Cuomo C.A."/>
            <person name="White T.C."/>
        </authorList>
    </citation>
    <scope>NUCLEOTIDE SEQUENCE [LARGE SCALE GENOMIC DNA]</scope>
    <source>
        <strain evidence="3">ATCC MYA-4605 / CBS 113480</strain>
    </source>
</reference>
<dbReference type="VEuPathDB" id="FungiDB:MCYG_08200"/>
<accession>C5FZS8</accession>
<dbReference type="Proteomes" id="UP000002035">
    <property type="component" value="Unassembled WGS sequence"/>
</dbReference>
<feature type="region of interest" description="Disordered" evidence="1">
    <location>
        <begin position="1"/>
        <end position="37"/>
    </location>
</feature>
<feature type="compositionally biased region" description="Basic and acidic residues" evidence="1">
    <location>
        <begin position="1"/>
        <end position="26"/>
    </location>
</feature>
<evidence type="ECO:0000313" key="3">
    <source>
        <dbReference type="Proteomes" id="UP000002035"/>
    </source>
</evidence>
<evidence type="ECO:0000313" key="2">
    <source>
        <dbReference type="EMBL" id="EEQ35381.1"/>
    </source>
</evidence>
<gene>
    <name evidence="2" type="ORF">MCYG_08200</name>
</gene>
<protein>
    <submittedName>
        <fullName evidence="2">Uncharacterized protein</fullName>
    </submittedName>
</protein>
<dbReference type="GeneID" id="9227356"/>
<organism evidence="2 3">
    <name type="scientific">Arthroderma otae (strain ATCC MYA-4605 / CBS 113480)</name>
    <name type="common">Microsporum canis</name>
    <dbReference type="NCBI Taxonomy" id="554155"/>
    <lineage>
        <taxon>Eukaryota</taxon>
        <taxon>Fungi</taxon>
        <taxon>Dikarya</taxon>
        <taxon>Ascomycota</taxon>
        <taxon>Pezizomycotina</taxon>
        <taxon>Eurotiomycetes</taxon>
        <taxon>Eurotiomycetidae</taxon>
        <taxon>Onygenales</taxon>
        <taxon>Arthrodermataceae</taxon>
        <taxon>Microsporum</taxon>
    </lineage>
</organism>
<proteinExistence type="predicted"/>
<dbReference type="HOGENOM" id="CLU_2014731_0_0_1"/>
<keyword evidence="3" id="KW-1185">Reference proteome</keyword>
<dbReference type="AlphaFoldDB" id="C5FZS8"/>
<dbReference type="RefSeq" id="XP_002843117.1">
    <property type="nucleotide sequence ID" value="XM_002843071.1"/>
</dbReference>
<evidence type="ECO:0000256" key="1">
    <source>
        <dbReference type="SAM" id="MobiDB-lite"/>
    </source>
</evidence>